<dbReference type="AlphaFoldDB" id="A0A150PTF9"/>
<comment type="caution">
    <text evidence="1">The sequence shown here is derived from an EMBL/GenBank/DDBJ whole genome shotgun (WGS) entry which is preliminary data.</text>
</comment>
<proteinExistence type="predicted"/>
<evidence type="ECO:0000313" key="2">
    <source>
        <dbReference type="Proteomes" id="UP000075604"/>
    </source>
</evidence>
<organism evidence="1 2">
    <name type="scientific">Sorangium cellulosum</name>
    <name type="common">Polyangium cellulosum</name>
    <dbReference type="NCBI Taxonomy" id="56"/>
    <lineage>
        <taxon>Bacteria</taxon>
        <taxon>Pseudomonadati</taxon>
        <taxon>Myxococcota</taxon>
        <taxon>Polyangia</taxon>
        <taxon>Polyangiales</taxon>
        <taxon>Polyangiaceae</taxon>
        <taxon>Sorangium</taxon>
    </lineage>
</organism>
<evidence type="ECO:0000313" key="1">
    <source>
        <dbReference type="EMBL" id="KYF58952.1"/>
    </source>
</evidence>
<dbReference type="EMBL" id="JELX01001450">
    <property type="protein sequence ID" value="KYF58952.1"/>
    <property type="molecule type" value="Genomic_DNA"/>
</dbReference>
<name>A0A150PTF9_SORCE</name>
<gene>
    <name evidence="1" type="ORF">BE04_00370</name>
</gene>
<dbReference type="Proteomes" id="UP000075604">
    <property type="component" value="Unassembled WGS sequence"/>
</dbReference>
<protein>
    <submittedName>
        <fullName evidence="1">Uncharacterized protein</fullName>
    </submittedName>
</protein>
<reference evidence="1 2" key="1">
    <citation type="submission" date="2014-02" db="EMBL/GenBank/DDBJ databases">
        <title>The small core and large imbalanced accessory genome model reveals a collaborative survival strategy of Sorangium cellulosum strains in nature.</title>
        <authorList>
            <person name="Han K."/>
            <person name="Peng R."/>
            <person name="Blom J."/>
            <person name="Li Y.-Z."/>
        </authorList>
    </citation>
    <scope>NUCLEOTIDE SEQUENCE [LARGE SCALE GENOMIC DNA]</scope>
    <source>
        <strain evidence="1 2">So0157-18</strain>
    </source>
</reference>
<sequence>MAGAAVREASLIATGCGQLLPRLAAAQLFLEHLPHHGRARAEGVPALAPVAHDHQAELDRIEQPVSQHVVTAISEQVHHILCLEVASRTLVHDERVGA</sequence>
<accession>A0A150PTF9</accession>